<reference evidence="2 3" key="1">
    <citation type="submission" date="2022-10" db="EMBL/GenBank/DDBJ databases">
        <title>Defluviimonas sp. nov., isolated from ocean surface water.</title>
        <authorList>
            <person name="He W."/>
            <person name="Wang L."/>
            <person name="Zhang D.-F."/>
        </authorList>
    </citation>
    <scope>NUCLEOTIDE SEQUENCE [LARGE SCALE GENOMIC DNA]</scope>
    <source>
        <strain evidence="2 3">WL0002</strain>
    </source>
</reference>
<dbReference type="Proteomes" id="UP001652542">
    <property type="component" value="Unassembled WGS sequence"/>
</dbReference>
<feature type="domain" description="Anti-sigma factor NepR" evidence="1">
    <location>
        <begin position="17"/>
        <end position="49"/>
    </location>
</feature>
<gene>
    <name evidence="2" type="ORF">OEW28_10750</name>
</gene>
<proteinExistence type="predicted"/>
<accession>A0ABT2ZD87</accession>
<evidence type="ECO:0000259" key="1">
    <source>
        <dbReference type="Pfam" id="PF18557"/>
    </source>
</evidence>
<protein>
    <submittedName>
        <fullName evidence="2">NepR family anti-sigma factor</fullName>
    </submittedName>
</protein>
<sequence>MAHDEGRPNQCGPNVKALIDQNLRRVYQEALEEEIPERFKLLLEELRRKAEGQK</sequence>
<evidence type="ECO:0000313" key="3">
    <source>
        <dbReference type="Proteomes" id="UP001652542"/>
    </source>
</evidence>
<dbReference type="EMBL" id="JAOWKY010000002">
    <property type="protein sequence ID" value="MCV2869105.1"/>
    <property type="molecule type" value="Genomic_DNA"/>
</dbReference>
<keyword evidence="3" id="KW-1185">Reference proteome</keyword>
<name>A0ABT2ZD87_9RHOB</name>
<dbReference type="InterPro" id="IPR041649">
    <property type="entry name" value="NepR"/>
</dbReference>
<comment type="caution">
    <text evidence="2">The sequence shown here is derived from an EMBL/GenBank/DDBJ whole genome shotgun (WGS) entry which is preliminary data.</text>
</comment>
<organism evidence="2 3">
    <name type="scientific">Albidovulum marisflavi</name>
    <dbReference type="NCBI Taxonomy" id="2984159"/>
    <lineage>
        <taxon>Bacteria</taxon>
        <taxon>Pseudomonadati</taxon>
        <taxon>Pseudomonadota</taxon>
        <taxon>Alphaproteobacteria</taxon>
        <taxon>Rhodobacterales</taxon>
        <taxon>Paracoccaceae</taxon>
        <taxon>Albidovulum</taxon>
    </lineage>
</organism>
<dbReference type="Pfam" id="PF18557">
    <property type="entry name" value="NepR"/>
    <property type="match status" value="1"/>
</dbReference>
<evidence type="ECO:0000313" key="2">
    <source>
        <dbReference type="EMBL" id="MCV2869105.1"/>
    </source>
</evidence>